<comment type="caution">
    <text evidence="1">The sequence shown here is derived from an EMBL/GenBank/DDBJ whole genome shotgun (WGS) entry which is preliminary data.</text>
</comment>
<evidence type="ECO:0008006" key="3">
    <source>
        <dbReference type="Google" id="ProtNLM"/>
    </source>
</evidence>
<gene>
    <name evidence="1" type="ORF">WMO65_25625</name>
</gene>
<reference evidence="1 2" key="1">
    <citation type="submission" date="2024-03" db="EMBL/GenBank/DDBJ databases">
        <title>Human intestinal bacterial collection.</title>
        <authorList>
            <person name="Pauvert C."/>
            <person name="Hitch T.C.A."/>
            <person name="Clavel T."/>
        </authorList>
    </citation>
    <scope>NUCLEOTIDE SEQUENCE [LARGE SCALE GENOMIC DNA]</scope>
    <source>
        <strain evidence="1 2">CLA-SR-H028</strain>
    </source>
</reference>
<sequence>MVNTYEYQCDNPACDVTTFAENINGFLNYYSRMTDRCADFICTLAMETSCEDCARICRAMNLRTSGDSVIRLLVKRYSMQPEAECGSIIGWMTLCLRRGTPMGESL</sequence>
<organism evidence="1 2">
    <name type="scientific">Blautia caccae</name>
    <dbReference type="NCBI Taxonomy" id="3133175"/>
    <lineage>
        <taxon>Bacteria</taxon>
        <taxon>Bacillati</taxon>
        <taxon>Bacillota</taxon>
        <taxon>Clostridia</taxon>
        <taxon>Lachnospirales</taxon>
        <taxon>Lachnospiraceae</taxon>
        <taxon>Blautia</taxon>
    </lineage>
</organism>
<proteinExistence type="predicted"/>
<evidence type="ECO:0000313" key="2">
    <source>
        <dbReference type="Proteomes" id="UP001457898"/>
    </source>
</evidence>
<evidence type="ECO:0000313" key="1">
    <source>
        <dbReference type="EMBL" id="MEQ2434375.1"/>
    </source>
</evidence>
<dbReference type="RefSeq" id="WP_243128919.1">
    <property type="nucleotide sequence ID" value="NZ_JBBMFP010000044.1"/>
</dbReference>
<dbReference type="EMBL" id="JBBMFP010000044">
    <property type="protein sequence ID" value="MEQ2434375.1"/>
    <property type="molecule type" value="Genomic_DNA"/>
</dbReference>
<dbReference type="Proteomes" id="UP001457898">
    <property type="component" value="Unassembled WGS sequence"/>
</dbReference>
<accession>A0ABV1DVJ1</accession>
<protein>
    <recommendedName>
        <fullName evidence="3">Four-helix bundle copper-binding protein</fullName>
    </recommendedName>
</protein>
<name>A0ABV1DVJ1_9FIRM</name>
<keyword evidence="2" id="KW-1185">Reference proteome</keyword>